<keyword evidence="1" id="KW-0547">Nucleotide-binding</keyword>
<dbReference type="STRING" id="1806994.A0A507C6V2"/>
<dbReference type="InterPro" id="IPR003094">
    <property type="entry name" value="6Pfruct_kin"/>
</dbReference>
<name>A0A507C6V2_9FUNG</name>
<dbReference type="InterPro" id="IPR029033">
    <property type="entry name" value="His_PPase_superfam"/>
</dbReference>
<dbReference type="GeneID" id="42004668"/>
<sequence length="614" mass="69430">MNDISIPTPRRRESSPNPRTVVLFPAFDSDPVGRELIETARSLNLSPDSPVPRNTVPRSDTPSSLDRKISRDILEQRNELGPKLIIFMVGLPARGKSYICKKLARYLTWCGFTARIFNVGNRRRVHAASNSPEIPAETLPPPRVPHFALSPTDPALEYPKPPPSQTDPTLKPPPLILKSHISHLQKGTSHPGPASPVILPQQSGAGGTQHDATFFDPQNESARDLRDRLAMDTLEEVFIWLRNGQGRVAIHDATNSTVERRKSVLDRAAKEKHVHALFVESICDDAAVLEQNIQMKLRGPDYIHMPPDEAIRDFKARIKAYEGAYQTIGEEEEKQGLSYIKIVNVGKKVIAHNIHGYLPSQCVFYLMQIHIKERTIYLTRHGQSVYNLYDRIGGDPPLTAAGDRYSLALTKFIEKLHPLPKVEDELERNEDGDLIPIEDDVDDGNFGTEAHHHSLSIWTSTLRRTIDTAAYFDDRYDIKNVKALNEIYSGLCENMTYDEIEKNYPGEASARKANKLMYRYPGPGGESYLDVIERLRSIIVELERMETDVLIVSHNVVMRTILAYFWGVPLEEMPNLDVPLHTLYCLKPKPYGADLVKYQYDEETDEFRIAGTTL</sequence>
<feature type="region of interest" description="Disordered" evidence="3">
    <location>
        <begin position="184"/>
        <end position="215"/>
    </location>
</feature>
<dbReference type="PIRSF" id="PIRSF000709">
    <property type="entry name" value="6PFK_2-Ptase"/>
    <property type="match status" value="1"/>
</dbReference>
<dbReference type="InterPro" id="IPR013079">
    <property type="entry name" value="6Phosfructo_kin"/>
</dbReference>
<comment type="caution">
    <text evidence="5">The sequence shown here is derived from an EMBL/GenBank/DDBJ whole genome shotgun (WGS) entry which is preliminary data.</text>
</comment>
<dbReference type="CDD" id="cd07067">
    <property type="entry name" value="HP_PGM_like"/>
    <property type="match status" value="1"/>
</dbReference>
<feature type="domain" description="6-phosphofructo-2-kinase" evidence="4">
    <location>
        <begin position="82"/>
        <end position="129"/>
    </location>
</feature>
<evidence type="ECO:0000313" key="5">
    <source>
        <dbReference type="EMBL" id="TPX33706.1"/>
    </source>
</evidence>
<dbReference type="RefSeq" id="XP_031024623.1">
    <property type="nucleotide sequence ID" value="XM_031169371.1"/>
</dbReference>
<dbReference type="SMART" id="SM00855">
    <property type="entry name" value="PGAM"/>
    <property type="match status" value="1"/>
</dbReference>
<dbReference type="OrthoDB" id="267323at2759"/>
<evidence type="ECO:0000256" key="2">
    <source>
        <dbReference type="ARBA" id="ARBA00022840"/>
    </source>
</evidence>
<dbReference type="InterPro" id="IPR013078">
    <property type="entry name" value="His_Pase_superF_clade-1"/>
</dbReference>
<evidence type="ECO:0000256" key="1">
    <source>
        <dbReference type="ARBA" id="ARBA00022741"/>
    </source>
</evidence>
<reference evidence="5 6" key="1">
    <citation type="journal article" date="2019" name="Sci. Rep.">
        <title>Comparative genomics of chytrid fungi reveal insights into the obligate biotrophic and pathogenic lifestyle of Synchytrium endobioticum.</title>
        <authorList>
            <person name="van de Vossenberg B.T.L.H."/>
            <person name="Warris S."/>
            <person name="Nguyen H.D.T."/>
            <person name="van Gent-Pelzer M.P.E."/>
            <person name="Joly D.L."/>
            <person name="van de Geest H.C."/>
            <person name="Bonants P.J.M."/>
            <person name="Smith D.S."/>
            <person name="Levesque C.A."/>
            <person name="van der Lee T.A.J."/>
        </authorList>
    </citation>
    <scope>NUCLEOTIDE SEQUENCE [LARGE SCALE GENOMIC DNA]</scope>
    <source>
        <strain evidence="5 6">JEL517</strain>
    </source>
</reference>
<dbReference type="PANTHER" id="PTHR10606:SF32">
    <property type="entry name" value="6-PHOSPHOFRUCTO-2-KINASE 1"/>
    <property type="match status" value="1"/>
</dbReference>
<dbReference type="AlphaFoldDB" id="A0A507C6V2"/>
<proteinExistence type="predicted"/>
<dbReference type="Proteomes" id="UP000319731">
    <property type="component" value="Unassembled WGS sequence"/>
</dbReference>
<evidence type="ECO:0000256" key="3">
    <source>
        <dbReference type="SAM" id="MobiDB-lite"/>
    </source>
</evidence>
<accession>A0A507C6V2</accession>
<evidence type="ECO:0000313" key="6">
    <source>
        <dbReference type="Proteomes" id="UP000319731"/>
    </source>
</evidence>
<feature type="region of interest" description="Disordered" evidence="3">
    <location>
        <begin position="44"/>
        <end position="66"/>
    </location>
</feature>
<dbReference type="InterPro" id="IPR027417">
    <property type="entry name" value="P-loop_NTPase"/>
</dbReference>
<evidence type="ECO:0000259" key="4">
    <source>
        <dbReference type="Pfam" id="PF01591"/>
    </source>
</evidence>
<dbReference type="InterPro" id="IPR001345">
    <property type="entry name" value="PG/BPGM_mutase_AS"/>
</dbReference>
<dbReference type="GO" id="GO:0006003">
    <property type="term" value="P:fructose 2,6-bisphosphate metabolic process"/>
    <property type="evidence" value="ECO:0007669"/>
    <property type="project" value="InterPro"/>
</dbReference>
<dbReference type="Gene3D" id="3.40.50.300">
    <property type="entry name" value="P-loop containing nucleotide triphosphate hydrolases"/>
    <property type="match status" value="1"/>
</dbReference>
<feature type="region of interest" description="Disordered" evidence="3">
    <location>
        <begin position="149"/>
        <end position="171"/>
    </location>
</feature>
<dbReference type="SUPFAM" id="SSF53254">
    <property type="entry name" value="Phosphoglycerate mutase-like"/>
    <property type="match status" value="1"/>
</dbReference>
<dbReference type="PROSITE" id="PS00175">
    <property type="entry name" value="PG_MUTASE"/>
    <property type="match status" value="1"/>
</dbReference>
<dbReference type="GO" id="GO:0006000">
    <property type="term" value="P:fructose metabolic process"/>
    <property type="evidence" value="ECO:0007669"/>
    <property type="project" value="InterPro"/>
</dbReference>
<organism evidence="5 6">
    <name type="scientific">Synchytrium microbalum</name>
    <dbReference type="NCBI Taxonomy" id="1806994"/>
    <lineage>
        <taxon>Eukaryota</taxon>
        <taxon>Fungi</taxon>
        <taxon>Fungi incertae sedis</taxon>
        <taxon>Chytridiomycota</taxon>
        <taxon>Chytridiomycota incertae sedis</taxon>
        <taxon>Chytridiomycetes</taxon>
        <taxon>Synchytriales</taxon>
        <taxon>Synchytriaceae</taxon>
        <taxon>Synchytrium</taxon>
    </lineage>
</organism>
<keyword evidence="6" id="KW-1185">Reference proteome</keyword>
<dbReference type="Pfam" id="PF00300">
    <property type="entry name" value="His_Phos_1"/>
    <property type="match status" value="1"/>
</dbReference>
<dbReference type="GO" id="GO:0003873">
    <property type="term" value="F:6-phosphofructo-2-kinase activity"/>
    <property type="evidence" value="ECO:0007669"/>
    <property type="project" value="InterPro"/>
</dbReference>
<dbReference type="EMBL" id="QEAO01000018">
    <property type="protein sequence ID" value="TPX33706.1"/>
    <property type="molecule type" value="Genomic_DNA"/>
</dbReference>
<dbReference type="Gene3D" id="3.40.50.1240">
    <property type="entry name" value="Phosphoglycerate mutase-like"/>
    <property type="match status" value="1"/>
</dbReference>
<feature type="domain" description="6-phosphofructo-2-kinase" evidence="4">
    <location>
        <begin position="208"/>
        <end position="372"/>
    </location>
</feature>
<dbReference type="PRINTS" id="PR00991">
    <property type="entry name" value="6PFRUCTKNASE"/>
</dbReference>
<dbReference type="PANTHER" id="PTHR10606">
    <property type="entry name" value="6-PHOSPHOFRUCTO-2-KINASE/FRUCTOSE-2,6-BISPHOSPHATASE"/>
    <property type="match status" value="1"/>
</dbReference>
<feature type="region of interest" description="Disordered" evidence="3">
    <location>
        <begin position="1"/>
        <end position="20"/>
    </location>
</feature>
<protein>
    <recommendedName>
        <fullName evidence="4">6-phosphofructo-2-kinase domain-containing protein</fullName>
    </recommendedName>
</protein>
<dbReference type="GO" id="GO:0005829">
    <property type="term" value="C:cytosol"/>
    <property type="evidence" value="ECO:0007669"/>
    <property type="project" value="TreeGrafter"/>
</dbReference>
<keyword evidence="2" id="KW-0067">ATP-binding</keyword>
<dbReference type="Pfam" id="PF01591">
    <property type="entry name" value="6PF2K"/>
    <property type="match status" value="2"/>
</dbReference>
<gene>
    <name evidence="5" type="ORF">SmJEL517_g03443</name>
</gene>
<dbReference type="GO" id="GO:0005524">
    <property type="term" value="F:ATP binding"/>
    <property type="evidence" value="ECO:0007669"/>
    <property type="project" value="UniProtKB-KW"/>
</dbReference>
<dbReference type="SUPFAM" id="SSF52540">
    <property type="entry name" value="P-loop containing nucleoside triphosphate hydrolases"/>
    <property type="match status" value="1"/>
</dbReference>
<feature type="compositionally biased region" description="Pro residues" evidence="3">
    <location>
        <begin position="159"/>
        <end position="171"/>
    </location>
</feature>